<organism evidence="1 2">
    <name type="scientific">Zizania palustris</name>
    <name type="common">Northern wild rice</name>
    <dbReference type="NCBI Taxonomy" id="103762"/>
    <lineage>
        <taxon>Eukaryota</taxon>
        <taxon>Viridiplantae</taxon>
        <taxon>Streptophyta</taxon>
        <taxon>Embryophyta</taxon>
        <taxon>Tracheophyta</taxon>
        <taxon>Spermatophyta</taxon>
        <taxon>Magnoliopsida</taxon>
        <taxon>Liliopsida</taxon>
        <taxon>Poales</taxon>
        <taxon>Poaceae</taxon>
        <taxon>BOP clade</taxon>
        <taxon>Oryzoideae</taxon>
        <taxon>Oryzeae</taxon>
        <taxon>Zizaniinae</taxon>
        <taxon>Zizania</taxon>
    </lineage>
</organism>
<reference evidence="1" key="1">
    <citation type="journal article" date="2021" name="bioRxiv">
        <title>Whole Genome Assembly and Annotation of Northern Wild Rice, Zizania palustris L., Supports a Whole Genome Duplication in the Zizania Genus.</title>
        <authorList>
            <person name="Haas M."/>
            <person name="Kono T."/>
            <person name="Macchietto M."/>
            <person name="Millas R."/>
            <person name="McGilp L."/>
            <person name="Shao M."/>
            <person name="Duquette J."/>
            <person name="Hirsch C.N."/>
            <person name="Kimball J."/>
        </authorList>
    </citation>
    <scope>NUCLEOTIDE SEQUENCE</scope>
    <source>
        <tissue evidence="1">Fresh leaf tissue</tissue>
    </source>
</reference>
<accession>A0A8J5WHD1</accession>
<evidence type="ECO:0000313" key="2">
    <source>
        <dbReference type="Proteomes" id="UP000729402"/>
    </source>
</evidence>
<sequence length="113" mass="12313">MDGGHRFNVLAPRFVDQLQYSLTTYPPRSLSEAHRHVLLNEGSLVKKSKSMPNWILGTKVRSLAAGPQASQNSGKNGGGFVNPPNEFNPFSLQGLFSGVKLGVLHHQLHVALL</sequence>
<evidence type="ECO:0000313" key="1">
    <source>
        <dbReference type="EMBL" id="KAG8088743.1"/>
    </source>
</evidence>
<dbReference type="EMBL" id="JAAALK010000082">
    <property type="protein sequence ID" value="KAG8088743.1"/>
    <property type="molecule type" value="Genomic_DNA"/>
</dbReference>
<dbReference type="AlphaFoldDB" id="A0A8J5WHD1"/>
<reference evidence="1" key="2">
    <citation type="submission" date="2021-02" db="EMBL/GenBank/DDBJ databases">
        <authorList>
            <person name="Kimball J.A."/>
            <person name="Haas M.W."/>
            <person name="Macchietto M."/>
            <person name="Kono T."/>
            <person name="Duquette J."/>
            <person name="Shao M."/>
        </authorList>
    </citation>
    <scope>NUCLEOTIDE SEQUENCE</scope>
    <source>
        <tissue evidence="1">Fresh leaf tissue</tissue>
    </source>
</reference>
<keyword evidence="2" id="KW-1185">Reference proteome</keyword>
<dbReference type="Proteomes" id="UP000729402">
    <property type="component" value="Unassembled WGS sequence"/>
</dbReference>
<proteinExistence type="predicted"/>
<name>A0A8J5WHD1_ZIZPA</name>
<protein>
    <submittedName>
        <fullName evidence="1">Uncharacterized protein</fullName>
    </submittedName>
</protein>
<comment type="caution">
    <text evidence="1">The sequence shown here is derived from an EMBL/GenBank/DDBJ whole genome shotgun (WGS) entry which is preliminary data.</text>
</comment>
<gene>
    <name evidence="1" type="ORF">GUJ93_ZPchr0010g10533</name>
</gene>